<reference evidence="1 2" key="1">
    <citation type="submission" date="2014-08" db="EMBL/GenBank/DDBJ databases">
        <authorList>
            <person name="Moulin Lionel"/>
        </authorList>
    </citation>
    <scope>NUCLEOTIDE SEQUENCE [LARGE SCALE GENOMIC DNA]</scope>
</reference>
<sequence>MRLPHLVLQVQELLKRDRRQFVADSAIGISGGIADGPSGERASPTCPRFEDARHGSRLLSIAAVLDAMS</sequence>
<dbReference type="Proteomes" id="UP000046373">
    <property type="component" value="Unassembled WGS sequence"/>
</dbReference>
<protein>
    <submittedName>
        <fullName evidence="1">Uncharacterized protein</fullName>
    </submittedName>
</protein>
<evidence type="ECO:0000313" key="1">
    <source>
        <dbReference type="EMBL" id="CDX35130.1"/>
    </source>
</evidence>
<evidence type="ECO:0000313" key="2">
    <source>
        <dbReference type="Proteomes" id="UP000046373"/>
    </source>
</evidence>
<accession>A0A090EUE5</accession>
<proteinExistence type="predicted"/>
<name>A0A090EUE5_MESPL</name>
<gene>
    <name evidence="1" type="ORF">MPLDJ20_20072</name>
</gene>
<dbReference type="AlphaFoldDB" id="A0A090EUE5"/>
<organism evidence="1 2">
    <name type="scientific">Mesorhizobium plurifarium</name>
    <dbReference type="NCBI Taxonomy" id="69974"/>
    <lineage>
        <taxon>Bacteria</taxon>
        <taxon>Pseudomonadati</taxon>
        <taxon>Pseudomonadota</taxon>
        <taxon>Alphaproteobacteria</taxon>
        <taxon>Hyphomicrobiales</taxon>
        <taxon>Phyllobacteriaceae</taxon>
        <taxon>Mesorhizobium</taxon>
    </lineage>
</organism>
<dbReference type="EMBL" id="CCNB01000012">
    <property type="protein sequence ID" value="CDX35130.1"/>
    <property type="molecule type" value="Genomic_DNA"/>
</dbReference>